<dbReference type="Gene3D" id="2.60.40.10">
    <property type="entry name" value="Immunoglobulins"/>
    <property type="match status" value="2"/>
</dbReference>
<proteinExistence type="predicted"/>
<evidence type="ECO:0000259" key="2">
    <source>
        <dbReference type="PROSITE" id="PS50853"/>
    </source>
</evidence>
<keyword evidence="1" id="KW-0732">Signal</keyword>
<dbReference type="EMBL" id="FTOB01000011">
    <property type="protein sequence ID" value="SIT11584.1"/>
    <property type="molecule type" value="Genomic_DNA"/>
</dbReference>
<evidence type="ECO:0000313" key="4">
    <source>
        <dbReference type="Proteomes" id="UP000185728"/>
    </source>
</evidence>
<evidence type="ECO:0000256" key="1">
    <source>
        <dbReference type="SAM" id="SignalP"/>
    </source>
</evidence>
<dbReference type="InterPro" id="IPR013783">
    <property type="entry name" value="Ig-like_fold"/>
</dbReference>
<dbReference type="InterPro" id="IPR036116">
    <property type="entry name" value="FN3_sf"/>
</dbReference>
<dbReference type="InterPro" id="IPR003961">
    <property type="entry name" value="FN3_dom"/>
</dbReference>
<feature type="domain" description="Fibronectin type-III" evidence="2">
    <location>
        <begin position="36"/>
        <end position="134"/>
    </location>
</feature>
<dbReference type="PROSITE" id="PS50853">
    <property type="entry name" value="FN3"/>
    <property type="match status" value="1"/>
</dbReference>
<dbReference type="Proteomes" id="UP000185728">
    <property type="component" value="Unassembled WGS sequence"/>
</dbReference>
<comment type="caution">
    <text evidence="3">The sequence shown here is derived from an EMBL/GenBank/DDBJ whole genome shotgun (WGS) entry which is preliminary data.</text>
</comment>
<sequence length="233" mass="25842">MRAIIIFLLATTIFWSCSSSSDDGAEKGTLPIDNKAPLPVTELLFPPNNMLCSDNVLEFQWEKAQDPNEDPLTYILEVATDDQFTEAAIFDSASNATTITLDKNQIYYWRVAAKDPFNLIGPHSKASKFYTEGFGETNHLPFMPDLVAPDTNEMVDEGIVKLDWTGGDVDGDPLAYDIYFDTKNPPENKIGSNESKSSIEVNVLPASTYFWRVRVKDGKGGEAIGHVWSFASN</sequence>
<keyword evidence="4" id="KW-1185">Reference proteome</keyword>
<accession>A0ABY1L1M4</accession>
<dbReference type="SUPFAM" id="SSF49265">
    <property type="entry name" value="Fibronectin type III"/>
    <property type="match status" value="1"/>
</dbReference>
<feature type="signal peptide" evidence="1">
    <location>
        <begin position="1"/>
        <end position="21"/>
    </location>
</feature>
<feature type="chain" id="PRO_5046249185" description="Fibronectin type-III domain-containing protein" evidence="1">
    <location>
        <begin position="22"/>
        <end position="233"/>
    </location>
</feature>
<name>A0ABY1L1M4_9FLAO</name>
<organism evidence="3 4">
    <name type="scientific">Zobellia uliginosa</name>
    <dbReference type="NCBI Taxonomy" id="143224"/>
    <lineage>
        <taxon>Bacteria</taxon>
        <taxon>Pseudomonadati</taxon>
        <taxon>Bacteroidota</taxon>
        <taxon>Flavobacteriia</taxon>
        <taxon>Flavobacteriales</taxon>
        <taxon>Flavobacteriaceae</taxon>
        <taxon>Zobellia</taxon>
    </lineage>
</organism>
<gene>
    <name evidence="3" type="ORF">SAMN05421766_11117</name>
</gene>
<evidence type="ECO:0000313" key="3">
    <source>
        <dbReference type="EMBL" id="SIT11584.1"/>
    </source>
</evidence>
<dbReference type="RefSeq" id="WP_139327757.1">
    <property type="nucleotide sequence ID" value="NZ_FTOB01000011.1"/>
</dbReference>
<protein>
    <recommendedName>
        <fullName evidence="2">Fibronectin type-III domain-containing protein</fullName>
    </recommendedName>
</protein>
<reference evidence="3 4" key="1">
    <citation type="submission" date="2017-01" db="EMBL/GenBank/DDBJ databases">
        <authorList>
            <person name="Varghese N."/>
            <person name="Submissions S."/>
        </authorList>
    </citation>
    <scope>NUCLEOTIDE SEQUENCE [LARGE SCALE GENOMIC DNA]</scope>
    <source>
        <strain evidence="3 4">DSM 2061</strain>
    </source>
</reference>